<comment type="caution">
    <text evidence="1">The sequence shown here is derived from an EMBL/GenBank/DDBJ whole genome shotgun (WGS) entry which is preliminary data.</text>
</comment>
<keyword evidence="2" id="KW-1185">Reference proteome</keyword>
<evidence type="ECO:0000313" key="1">
    <source>
        <dbReference type="EMBL" id="MDT0270544.1"/>
    </source>
</evidence>
<dbReference type="EMBL" id="JAVREO010000029">
    <property type="protein sequence ID" value="MDT0270544.1"/>
    <property type="molecule type" value="Genomic_DNA"/>
</dbReference>
<organism evidence="1 2">
    <name type="scientific">Streptomyces chisholmiae</name>
    <dbReference type="NCBI Taxonomy" id="3075540"/>
    <lineage>
        <taxon>Bacteria</taxon>
        <taxon>Bacillati</taxon>
        <taxon>Actinomycetota</taxon>
        <taxon>Actinomycetes</taxon>
        <taxon>Kitasatosporales</taxon>
        <taxon>Streptomycetaceae</taxon>
        <taxon>Streptomyces</taxon>
    </lineage>
</organism>
<proteinExistence type="predicted"/>
<accession>A0ABU2K1A6</accession>
<dbReference type="RefSeq" id="WP_311670609.1">
    <property type="nucleotide sequence ID" value="NZ_JAVREO010000029.1"/>
</dbReference>
<sequence length="132" mass="14815">MNDIDELDDLPDEIAMPAHLFERLLHRFSQEDAIDLADSYQKGSLAVPEADFAELFAWAWEERPSIAMRLLADLLSGANQHLADDGEITLDQLLDGLRYALHRTKHAREAEYDSIRSRAEVEVPALLAGDDG</sequence>
<protein>
    <submittedName>
        <fullName evidence="1">Uncharacterized protein</fullName>
    </submittedName>
</protein>
<gene>
    <name evidence="1" type="ORF">RM844_30155</name>
</gene>
<name>A0ABU2K1A6_9ACTN</name>
<dbReference type="Proteomes" id="UP001183410">
    <property type="component" value="Unassembled WGS sequence"/>
</dbReference>
<evidence type="ECO:0000313" key="2">
    <source>
        <dbReference type="Proteomes" id="UP001183410"/>
    </source>
</evidence>
<reference evidence="2" key="1">
    <citation type="submission" date="2023-07" db="EMBL/GenBank/DDBJ databases">
        <title>30 novel species of actinomycetes from the DSMZ collection.</title>
        <authorList>
            <person name="Nouioui I."/>
        </authorList>
    </citation>
    <scope>NUCLEOTIDE SEQUENCE [LARGE SCALE GENOMIC DNA]</scope>
    <source>
        <strain evidence="2">DSM 44915</strain>
    </source>
</reference>